<evidence type="ECO:0000256" key="2">
    <source>
        <dbReference type="ARBA" id="ARBA00022448"/>
    </source>
</evidence>
<dbReference type="InterPro" id="IPR018227">
    <property type="entry name" value="Amino_acid_transport_2"/>
</dbReference>
<feature type="transmembrane region" description="Helical" evidence="9">
    <location>
        <begin position="309"/>
        <end position="326"/>
    </location>
</feature>
<feature type="transmembrane region" description="Helical" evidence="9">
    <location>
        <begin position="346"/>
        <end position="367"/>
    </location>
</feature>
<feature type="transmembrane region" description="Helical" evidence="9">
    <location>
        <begin position="468"/>
        <end position="486"/>
    </location>
</feature>
<dbReference type="AlphaFoldDB" id="A0A7S2EMJ2"/>
<sequence length="544" mass="55180">MTMKRALAISSTYIVASSVCPASAFSQSRLLRTDGALFKVSSGDSYCRLERLANDEPGRRKRSLALASSIFGEESRSSKNSETAPSTPSKSKTTLAAVASDALDGTSDGSRGLVAGYADVASAALLITGNTVGASMMVLPSVAAGPGMIPSAGLFLGLYAVNLISGLLLAEVAIEQKEMTGVDAPSSFKQFAAHNLGCESTARFVSAVSIFVNSCILTFDLTRAGQFASARLPEALGAGSVECTAALATGLVALVATQTDRSLSRFASVTVGVLFVSFAGFLLPGLASMDPSAALLAPGSAGDDGASDVIGSLSTAAPVFLTTMVYQNIVPSVTKILDYDRTKTTFAIIAGSFLPLVMYLAFCYAALGGGLDVSSAGSGPLFAAFAAASLAGSAVASLMSLAEEYGNNLPLASEDGAEILKSGKGQDQESTKGKVASLPSVVLAGLLPMCACLALANGGEPTAALSTAGSYGSPLLYGVLPVAMVWNQRRDRARTAQDGYTRDEGDLVPGGASSLVLLGAGALLFVLENIERDIGGVLAAIGMS</sequence>
<dbReference type="Pfam" id="PF03222">
    <property type="entry name" value="Trp_Tyr_perm"/>
    <property type="match status" value="1"/>
</dbReference>
<gene>
    <name evidence="10" type="ORF">OSIN01602_LOCUS12451</name>
</gene>
<comment type="subcellular location">
    <subcellularLocation>
        <location evidence="1">Cell inner membrane</location>
        <topology evidence="1">Multi-pass membrane protein</topology>
    </subcellularLocation>
</comment>
<feature type="transmembrane region" description="Helical" evidence="9">
    <location>
        <begin position="266"/>
        <end position="289"/>
    </location>
</feature>
<keyword evidence="3" id="KW-1003">Cell membrane</keyword>
<evidence type="ECO:0000256" key="5">
    <source>
        <dbReference type="ARBA" id="ARBA00022692"/>
    </source>
</evidence>
<dbReference type="PANTHER" id="PTHR32195:SF26">
    <property type="entry name" value="TRYPTOPHAN OR TYROSINE TRANSPORTER PROTEIN"/>
    <property type="match status" value="1"/>
</dbReference>
<proteinExistence type="predicted"/>
<feature type="transmembrane region" description="Helical" evidence="9">
    <location>
        <begin position="379"/>
        <end position="401"/>
    </location>
</feature>
<feature type="region of interest" description="Disordered" evidence="8">
    <location>
        <begin position="73"/>
        <end position="93"/>
    </location>
</feature>
<organism evidence="10">
    <name type="scientific">Trieres chinensis</name>
    <name type="common">Marine centric diatom</name>
    <name type="synonym">Odontella sinensis</name>
    <dbReference type="NCBI Taxonomy" id="1514140"/>
    <lineage>
        <taxon>Eukaryota</taxon>
        <taxon>Sar</taxon>
        <taxon>Stramenopiles</taxon>
        <taxon>Ochrophyta</taxon>
        <taxon>Bacillariophyta</taxon>
        <taxon>Mediophyceae</taxon>
        <taxon>Biddulphiophycidae</taxon>
        <taxon>Eupodiscales</taxon>
        <taxon>Parodontellaceae</taxon>
        <taxon>Trieres</taxon>
    </lineage>
</organism>
<reference evidence="10" key="1">
    <citation type="submission" date="2021-01" db="EMBL/GenBank/DDBJ databases">
        <authorList>
            <person name="Corre E."/>
            <person name="Pelletier E."/>
            <person name="Niang G."/>
            <person name="Scheremetjew M."/>
            <person name="Finn R."/>
            <person name="Kale V."/>
            <person name="Holt S."/>
            <person name="Cochrane G."/>
            <person name="Meng A."/>
            <person name="Brown T."/>
            <person name="Cohen L."/>
        </authorList>
    </citation>
    <scope>NUCLEOTIDE SEQUENCE</scope>
    <source>
        <strain evidence="10">Grunow 1884</strain>
    </source>
</reference>
<evidence type="ECO:0000256" key="1">
    <source>
        <dbReference type="ARBA" id="ARBA00004429"/>
    </source>
</evidence>
<evidence type="ECO:0008006" key="11">
    <source>
        <dbReference type="Google" id="ProtNLM"/>
    </source>
</evidence>
<dbReference type="Gene3D" id="1.20.1740.10">
    <property type="entry name" value="Amino acid/polyamine transporter I"/>
    <property type="match status" value="1"/>
</dbReference>
<dbReference type="PANTHER" id="PTHR32195">
    <property type="entry name" value="OS07G0662800 PROTEIN"/>
    <property type="match status" value="1"/>
</dbReference>
<evidence type="ECO:0000313" key="10">
    <source>
        <dbReference type="EMBL" id="CAD9344188.1"/>
    </source>
</evidence>
<name>A0A7S2EMJ2_TRICV</name>
<protein>
    <recommendedName>
        <fullName evidence="11">Amino acid transporter transmembrane domain-containing protein</fullName>
    </recommendedName>
</protein>
<dbReference type="GO" id="GO:0003333">
    <property type="term" value="P:amino acid transmembrane transport"/>
    <property type="evidence" value="ECO:0007669"/>
    <property type="project" value="InterPro"/>
</dbReference>
<evidence type="ECO:0000256" key="8">
    <source>
        <dbReference type="SAM" id="MobiDB-lite"/>
    </source>
</evidence>
<feature type="transmembrane region" description="Helical" evidence="9">
    <location>
        <begin position="148"/>
        <end position="170"/>
    </location>
</feature>
<keyword evidence="6 9" id="KW-1133">Transmembrane helix</keyword>
<evidence type="ECO:0000256" key="9">
    <source>
        <dbReference type="SAM" id="Phobius"/>
    </source>
</evidence>
<feature type="transmembrane region" description="Helical" evidence="9">
    <location>
        <begin position="507"/>
        <end position="527"/>
    </location>
</feature>
<feature type="transmembrane region" description="Helical" evidence="9">
    <location>
        <begin position="435"/>
        <end position="456"/>
    </location>
</feature>
<accession>A0A7S2EMJ2</accession>
<keyword evidence="4" id="KW-0997">Cell inner membrane</keyword>
<keyword evidence="2" id="KW-0813">Transport</keyword>
<evidence type="ECO:0000256" key="7">
    <source>
        <dbReference type="ARBA" id="ARBA00023136"/>
    </source>
</evidence>
<dbReference type="GO" id="GO:0005886">
    <property type="term" value="C:plasma membrane"/>
    <property type="evidence" value="ECO:0007669"/>
    <property type="project" value="UniProtKB-SubCell"/>
</dbReference>
<evidence type="ECO:0000256" key="3">
    <source>
        <dbReference type="ARBA" id="ARBA00022475"/>
    </source>
</evidence>
<dbReference type="EMBL" id="HBGO01021692">
    <property type="protein sequence ID" value="CAD9344188.1"/>
    <property type="molecule type" value="Transcribed_RNA"/>
</dbReference>
<keyword evidence="7 9" id="KW-0472">Membrane</keyword>
<keyword evidence="5 9" id="KW-0812">Transmembrane</keyword>
<evidence type="ECO:0000256" key="4">
    <source>
        <dbReference type="ARBA" id="ARBA00022519"/>
    </source>
</evidence>
<evidence type="ECO:0000256" key="6">
    <source>
        <dbReference type="ARBA" id="ARBA00022989"/>
    </source>
</evidence>